<dbReference type="PANTHER" id="PTHR21349:SF0">
    <property type="entry name" value="LARGE RIBOSOMAL SUBUNIT PROTEIN BL21M"/>
    <property type="match status" value="1"/>
</dbReference>
<accession>A0A1H7K987</accession>
<dbReference type="GO" id="GO:0005737">
    <property type="term" value="C:cytoplasm"/>
    <property type="evidence" value="ECO:0007669"/>
    <property type="project" value="UniProtKB-ARBA"/>
</dbReference>
<keyword evidence="5 6" id="KW-0687">Ribonucleoprotein</keyword>
<evidence type="ECO:0000256" key="5">
    <source>
        <dbReference type="ARBA" id="ARBA00023274"/>
    </source>
</evidence>
<keyword evidence="4 6" id="KW-0689">Ribosomal protein</keyword>
<protein>
    <recommendedName>
        <fullName evidence="6">Large ribosomal subunit protein bL21</fullName>
    </recommendedName>
</protein>
<comment type="similarity">
    <text evidence="1 6 7">Belongs to the bacterial ribosomal protein bL21 family.</text>
</comment>
<reference evidence="9" key="1">
    <citation type="submission" date="2016-10" db="EMBL/GenBank/DDBJ databases">
        <authorList>
            <person name="Varghese N."/>
            <person name="Submissions S."/>
        </authorList>
    </citation>
    <scope>NUCLEOTIDE SEQUENCE [LARGE SCALE GENOMIC DNA]</scope>
    <source>
        <strain evidence="9">DSM 241</strain>
    </source>
</reference>
<dbReference type="InterPro" id="IPR018258">
    <property type="entry name" value="Ribosomal_bL21_CS"/>
</dbReference>
<dbReference type="STRING" id="1396821.SAMN05444515_105172"/>
<dbReference type="SUPFAM" id="SSF141091">
    <property type="entry name" value="L21p-like"/>
    <property type="match status" value="1"/>
</dbReference>
<name>A0A1H7K987_9GAMM</name>
<keyword evidence="3 6" id="KW-0694">RNA-binding</keyword>
<dbReference type="InterPro" id="IPR036164">
    <property type="entry name" value="bL21-like_sf"/>
</dbReference>
<sequence length="103" mass="11397">MYAVIATGGKQYRVAQGEKLRVEKLDAEEGASVEFDNVLLVGSGEDIKVGAPYVEGGKVTATIKSHGRGEKVEIIKFRRRKHSRKQMGHRQHYTELEITSIAG</sequence>
<dbReference type="GO" id="GO:1990904">
    <property type="term" value="C:ribonucleoprotein complex"/>
    <property type="evidence" value="ECO:0007669"/>
    <property type="project" value="UniProtKB-KW"/>
</dbReference>
<dbReference type="InterPro" id="IPR001787">
    <property type="entry name" value="Ribosomal_bL21"/>
</dbReference>
<dbReference type="GO" id="GO:0005840">
    <property type="term" value="C:ribosome"/>
    <property type="evidence" value="ECO:0007669"/>
    <property type="project" value="UniProtKB-KW"/>
</dbReference>
<dbReference type="EMBL" id="FOAA01000005">
    <property type="protein sequence ID" value="SEK83060.1"/>
    <property type="molecule type" value="Genomic_DNA"/>
</dbReference>
<dbReference type="NCBIfam" id="TIGR00061">
    <property type="entry name" value="L21"/>
    <property type="match status" value="1"/>
</dbReference>
<dbReference type="PROSITE" id="PS01169">
    <property type="entry name" value="RIBOSOMAL_L21"/>
    <property type="match status" value="1"/>
</dbReference>
<dbReference type="AlphaFoldDB" id="A0A1H7K987"/>
<evidence type="ECO:0000256" key="6">
    <source>
        <dbReference type="HAMAP-Rule" id="MF_01363"/>
    </source>
</evidence>
<gene>
    <name evidence="6" type="primary">rplU</name>
    <name evidence="8" type="ORF">SAMN05444515_105172</name>
</gene>
<dbReference type="Pfam" id="PF00829">
    <property type="entry name" value="Ribosomal_L21p"/>
    <property type="match status" value="1"/>
</dbReference>
<comment type="subunit">
    <text evidence="6">Part of the 50S ribosomal subunit. Contacts protein L20.</text>
</comment>
<evidence type="ECO:0000256" key="3">
    <source>
        <dbReference type="ARBA" id="ARBA00022884"/>
    </source>
</evidence>
<evidence type="ECO:0000313" key="9">
    <source>
        <dbReference type="Proteomes" id="UP000199256"/>
    </source>
</evidence>
<keyword evidence="2 6" id="KW-0699">rRNA-binding</keyword>
<evidence type="ECO:0000256" key="1">
    <source>
        <dbReference type="ARBA" id="ARBA00008563"/>
    </source>
</evidence>
<evidence type="ECO:0000256" key="2">
    <source>
        <dbReference type="ARBA" id="ARBA00022730"/>
    </source>
</evidence>
<dbReference type="GO" id="GO:0019843">
    <property type="term" value="F:rRNA binding"/>
    <property type="evidence" value="ECO:0007669"/>
    <property type="project" value="UniProtKB-UniRule"/>
</dbReference>
<proteinExistence type="inferred from homology"/>
<dbReference type="PANTHER" id="PTHR21349">
    <property type="entry name" value="50S RIBOSOMAL PROTEIN L21"/>
    <property type="match status" value="1"/>
</dbReference>
<dbReference type="InterPro" id="IPR028909">
    <property type="entry name" value="bL21-like"/>
</dbReference>
<evidence type="ECO:0000313" key="8">
    <source>
        <dbReference type="EMBL" id="SEK83060.1"/>
    </source>
</evidence>
<evidence type="ECO:0000256" key="4">
    <source>
        <dbReference type="ARBA" id="ARBA00022980"/>
    </source>
</evidence>
<keyword evidence="9" id="KW-1185">Reference proteome</keyword>
<dbReference type="GO" id="GO:0006412">
    <property type="term" value="P:translation"/>
    <property type="evidence" value="ECO:0007669"/>
    <property type="project" value="UniProtKB-UniRule"/>
</dbReference>
<dbReference type="GO" id="GO:0003735">
    <property type="term" value="F:structural constituent of ribosome"/>
    <property type="evidence" value="ECO:0007669"/>
    <property type="project" value="InterPro"/>
</dbReference>
<dbReference type="OrthoDB" id="9813334at2"/>
<dbReference type="RefSeq" id="WP_090252467.1">
    <property type="nucleotide sequence ID" value="NZ_FOAA01000005.1"/>
</dbReference>
<dbReference type="HAMAP" id="MF_01363">
    <property type="entry name" value="Ribosomal_bL21"/>
    <property type="match status" value="1"/>
</dbReference>
<dbReference type="Proteomes" id="UP000199256">
    <property type="component" value="Unassembled WGS sequence"/>
</dbReference>
<evidence type="ECO:0000256" key="7">
    <source>
        <dbReference type="RuleBase" id="RU000562"/>
    </source>
</evidence>
<organism evidence="8 9">
    <name type="scientific">Ectothiorhodospira marina</name>
    <dbReference type="NCBI Taxonomy" id="1396821"/>
    <lineage>
        <taxon>Bacteria</taxon>
        <taxon>Pseudomonadati</taxon>
        <taxon>Pseudomonadota</taxon>
        <taxon>Gammaproteobacteria</taxon>
        <taxon>Chromatiales</taxon>
        <taxon>Ectothiorhodospiraceae</taxon>
        <taxon>Ectothiorhodospira</taxon>
    </lineage>
</organism>
<comment type="function">
    <text evidence="6 7">This protein binds to 23S rRNA in the presence of protein L20.</text>
</comment>